<keyword evidence="5 12" id="KW-0812">Transmembrane</keyword>
<name>A0A560EK17_9PROT</name>
<dbReference type="PROSITE" id="PS52016">
    <property type="entry name" value="TONB_DEPENDENT_REC_3"/>
    <property type="match status" value="1"/>
</dbReference>
<dbReference type="GO" id="GO:0015344">
    <property type="term" value="F:siderophore uptake transmembrane transporter activity"/>
    <property type="evidence" value="ECO:0007669"/>
    <property type="project" value="TreeGrafter"/>
</dbReference>
<evidence type="ECO:0000313" key="17">
    <source>
        <dbReference type="EMBL" id="TWB09721.1"/>
    </source>
</evidence>
<dbReference type="Pfam" id="PF07715">
    <property type="entry name" value="Plug"/>
    <property type="match status" value="1"/>
</dbReference>
<dbReference type="InterPro" id="IPR037066">
    <property type="entry name" value="Plug_dom_sf"/>
</dbReference>
<dbReference type="Pfam" id="PF00593">
    <property type="entry name" value="TonB_dep_Rec_b-barrel"/>
    <property type="match status" value="1"/>
</dbReference>
<protein>
    <submittedName>
        <fullName evidence="17">Outer membrane receptor protein involved in Fe transport</fullName>
    </submittedName>
</protein>
<evidence type="ECO:0000256" key="6">
    <source>
        <dbReference type="ARBA" id="ARBA00022729"/>
    </source>
</evidence>
<evidence type="ECO:0000256" key="8">
    <source>
        <dbReference type="ARBA" id="ARBA00023065"/>
    </source>
</evidence>
<evidence type="ECO:0000256" key="3">
    <source>
        <dbReference type="ARBA" id="ARBA00022452"/>
    </source>
</evidence>
<dbReference type="RefSeq" id="WP_145754514.1">
    <property type="nucleotide sequence ID" value="NZ_VITN01000038.1"/>
</dbReference>
<dbReference type="GO" id="GO:0009279">
    <property type="term" value="C:cell outer membrane"/>
    <property type="evidence" value="ECO:0007669"/>
    <property type="project" value="UniProtKB-SubCell"/>
</dbReference>
<evidence type="ECO:0000256" key="12">
    <source>
        <dbReference type="PROSITE-ProRule" id="PRU01360"/>
    </source>
</evidence>
<gene>
    <name evidence="17" type="ORF">FBZ89_13822</name>
</gene>
<keyword evidence="6 14" id="KW-0732">Signal</keyword>
<keyword evidence="8" id="KW-0406">Ion transport</keyword>
<proteinExistence type="inferred from homology"/>
<keyword evidence="7" id="KW-0408">Iron</keyword>
<evidence type="ECO:0000256" key="10">
    <source>
        <dbReference type="ARBA" id="ARBA00023136"/>
    </source>
</evidence>
<comment type="caution">
    <text evidence="17">The sequence shown here is derived from an EMBL/GenBank/DDBJ whole genome shotgun (WGS) entry which is preliminary data.</text>
</comment>
<dbReference type="InterPro" id="IPR012910">
    <property type="entry name" value="Plug_dom"/>
</dbReference>
<evidence type="ECO:0000256" key="2">
    <source>
        <dbReference type="ARBA" id="ARBA00022448"/>
    </source>
</evidence>
<keyword evidence="17" id="KW-0675">Receptor</keyword>
<accession>A0A560EK17</accession>
<dbReference type="InterPro" id="IPR036942">
    <property type="entry name" value="Beta-barrel_TonB_sf"/>
</dbReference>
<feature type="domain" description="TonB-dependent receptor-like beta-barrel" evidence="15">
    <location>
        <begin position="251"/>
        <end position="750"/>
    </location>
</feature>
<dbReference type="SUPFAM" id="SSF56935">
    <property type="entry name" value="Porins"/>
    <property type="match status" value="1"/>
</dbReference>
<evidence type="ECO:0000259" key="16">
    <source>
        <dbReference type="Pfam" id="PF07715"/>
    </source>
</evidence>
<evidence type="ECO:0000256" key="1">
    <source>
        <dbReference type="ARBA" id="ARBA00004571"/>
    </source>
</evidence>
<evidence type="ECO:0000256" key="4">
    <source>
        <dbReference type="ARBA" id="ARBA00022496"/>
    </source>
</evidence>
<reference evidence="17 18" key="1">
    <citation type="submission" date="2019-06" db="EMBL/GenBank/DDBJ databases">
        <title>Genomic Encyclopedia of Type Strains, Phase IV (KMG-V): Genome sequencing to study the core and pangenomes of soil and plant-associated prokaryotes.</title>
        <authorList>
            <person name="Whitman W."/>
        </authorList>
    </citation>
    <scope>NUCLEOTIDE SEQUENCE [LARGE SCALE GENOMIC DNA]</scope>
    <source>
        <strain evidence="17 18">BR 11880</strain>
    </source>
</reference>
<dbReference type="Proteomes" id="UP000319859">
    <property type="component" value="Unassembled WGS sequence"/>
</dbReference>
<dbReference type="PANTHER" id="PTHR32552:SF89">
    <property type="entry name" value="CATECHOLATE SIDEROPHORE RECEPTOR FIU"/>
    <property type="match status" value="1"/>
</dbReference>
<feature type="signal peptide" evidence="14">
    <location>
        <begin position="1"/>
        <end position="25"/>
    </location>
</feature>
<keyword evidence="9 13" id="KW-0798">TonB box</keyword>
<dbReference type="InterPro" id="IPR000531">
    <property type="entry name" value="Beta-barrel_TonB"/>
</dbReference>
<keyword evidence="10 12" id="KW-0472">Membrane</keyword>
<evidence type="ECO:0000256" key="14">
    <source>
        <dbReference type="SAM" id="SignalP"/>
    </source>
</evidence>
<evidence type="ECO:0000256" key="11">
    <source>
        <dbReference type="ARBA" id="ARBA00023237"/>
    </source>
</evidence>
<feature type="chain" id="PRO_5021804973" evidence="14">
    <location>
        <begin position="26"/>
        <end position="786"/>
    </location>
</feature>
<evidence type="ECO:0000256" key="13">
    <source>
        <dbReference type="RuleBase" id="RU003357"/>
    </source>
</evidence>
<feature type="domain" description="TonB-dependent receptor plug" evidence="16">
    <location>
        <begin position="62"/>
        <end position="164"/>
    </location>
</feature>
<keyword evidence="11 12" id="KW-0998">Cell outer membrane</keyword>
<comment type="similarity">
    <text evidence="12 13">Belongs to the TonB-dependent receptor family.</text>
</comment>
<dbReference type="EMBL" id="VITN01000038">
    <property type="protein sequence ID" value="TWB09721.1"/>
    <property type="molecule type" value="Genomic_DNA"/>
</dbReference>
<evidence type="ECO:0000313" key="18">
    <source>
        <dbReference type="Proteomes" id="UP000319859"/>
    </source>
</evidence>
<dbReference type="OrthoDB" id="593427at2"/>
<organism evidence="17 18">
    <name type="scientific">Nitrospirillum amazonense</name>
    <dbReference type="NCBI Taxonomy" id="28077"/>
    <lineage>
        <taxon>Bacteria</taxon>
        <taxon>Pseudomonadati</taxon>
        <taxon>Pseudomonadota</taxon>
        <taxon>Alphaproteobacteria</taxon>
        <taxon>Rhodospirillales</taxon>
        <taxon>Azospirillaceae</taxon>
        <taxon>Nitrospirillum</taxon>
    </lineage>
</organism>
<keyword evidence="2 12" id="KW-0813">Transport</keyword>
<evidence type="ECO:0000259" key="15">
    <source>
        <dbReference type="Pfam" id="PF00593"/>
    </source>
</evidence>
<dbReference type="InterPro" id="IPR039426">
    <property type="entry name" value="TonB-dep_rcpt-like"/>
</dbReference>
<keyword evidence="3 12" id="KW-1134">Transmembrane beta strand</keyword>
<evidence type="ECO:0000256" key="7">
    <source>
        <dbReference type="ARBA" id="ARBA00023004"/>
    </source>
</evidence>
<evidence type="ECO:0000256" key="9">
    <source>
        <dbReference type="ARBA" id="ARBA00023077"/>
    </source>
</evidence>
<keyword evidence="4" id="KW-0410">Iron transport</keyword>
<dbReference type="Gene3D" id="2.40.170.20">
    <property type="entry name" value="TonB-dependent receptor, beta-barrel domain"/>
    <property type="match status" value="1"/>
</dbReference>
<dbReference type="Gene3D" id="2.170.130.10">
    <property type="entry name" value="TonB-dependent receptor, plug domain"/>
    <property type="match status" value="1"/>
</dbReference>
<sequence length="786" mass="85702">MQIRHLLASAAALALMTGLTLPASAQRAPDQRAPDAAAADTDQMQEVIVTSSRRSASEIELPTREIQAIMPGVNAVKAINMLPGVIFQNADPWGNNEQNSSLYIHGFNAQQLGYTLDGVPLGDQSYGNYNGLSPQRAIISENIGRISLASGAGDLGTASTSNLGGTLAVFSDDPKDEAGAQVEQVFGSYDTFRTFARIDTGDLGGGNSGYVSFVRQDSRAWDFNGQQGGYQVNGKFVHAGDKGTLKAFFDWSDKVEPNEDATSIAANQAYQPYTRPFLYPDLAKALTYVDARGNTPAALGANYSNYFSAAQRTDYLGYVSYDYQFSDDLVWHNQVYYHHDDGRGIVALPISGAASVFKVYYPTQDLKTVLGNTGYGVRTTEYTIDREGVRSNATYTLGDHQIEGGVWWEHNETTTARRWYQLSLTNPLTPYDVPDNALFTQVESKITNDVIQPYLQDQWQVLPTVKLQAGFKASLQFADGKMPVQPLPGSYSGTTVNLPQGQIDTKEGFLPQVGALWDITSNDQLFFNIQKNLRQYITYGLGGASPWSLGNQAAFDLFKQTGNPETSWTYEAGWRGDHPVDLGFITGIGGQINYYHVDFSNRQLLISPNATLTSFVGGVGILQNVGSVTTDGVDVAATVHLGDHFSVYDALSYNHSQYDQNYVSGASTVQTAGKLIPGDPEWMNRFIVSTNYDAFGAKVSGEYYGKRYATYTNDLWVPSYWQFNLEASYDLGAIAPGVKSSSIALNVTNLMDKKAASTITVGSASGTYAIYPLAPRQFFVTLKAGF</sequence>
<dbReference type="AlphaFoldDB" id="A0A560EK17"/>
<comment type="subcellular location">
    <subcellularLocation>
        <location evidence="1 12">Cell outer membrane</location>
        <topology evidence="1 12">Multi-pass membrane protein</topology>
    </subcellularLocation>
</comment>
<evidence type="ECO:0000256" key="5">
    <source>
        <dbReference type="ARBA" id="ARBA00022692"/>
    </source>
</evidence>
<dbReference type="PANTHER" id="PTHR32552">
    <property type="entry name" value="FERRICHROME IRON RECEPTOR-RELATED"/>
    <property type="match status" value="1"/>
</dbReference>